<accession>A0A2G8KJ18</accession>
<dbReference type="EMBL" id="MRZV01000547">
    <property type="protein sequence ID" value="PIK47967.1"/>
    <property type="molecule type" value="Genomic_DNA"/>
</dbReference>
<keyword evidence="2" id="KW-1185">Reference proteome</keyword>
<reference evidence="1 2" key="1">
    <citation type="journal article" date="2017" name="PLoS Biol.">
        <title>The sea cucumber genome provides insights into morphological evolution and visceral regeneration.</title>
        <authorList>
            <person name="Zhang X."/>
            <person name="Sun L."/>
            <person name="Yuan J."/>
            <person name="Sun Y."/>
            <person name="Gao Y."/>
            <person name="Zhang L."/>
            <person name="Li S."/>
            <person name="Dai H."/>
            <person name="Hamel J.F."/>
            <person name="Liu C."/>
            <person name="Yu Y."/>
            <person name="Liu S."/>
            <person name="Lin W."/>
            <person name="Guo K."/>
            <person name="Jin S."/>
            <person name="Xu P."/>
            <person name="Storey K.B."/>
            <person name="Huan P."/>
            <person name="Zhang T."/>
            <person name="Zhou Y."/>
            <person name="Zhang J."/>
            <person name="Lin C."/>
            <person name="Li X."/>
            <person name="Xing L."/>
            <person name="Huo D."/>
            <person name="Sun M."/>
            <person name="Wang L."/>
            <person name="Mercier A."/>
            <person name="Li F."/>
            <person name="Yang H."/>
            <person name="Xiang J."/>
        </authorList>
    </citation>
    <scope>NUCLEOTIDE SEQUENCE [LARGE SCALE GENOMIC DNA]</scope>
    <source>
        <strain evidence="1">Shaxun</strain>
        <tissue evidence="1">Muscle</tissue>
    </source>
</reference>
<name>A0A2G8KJ18_STIJA</name>
<proteinExistence type="predicted"/>
<dbReference type="AlphaFoldDB" id="A0A2G8KJ18"/>
<evidence type="ECO:0000313" key="1">
    <source>
        <dbReference type="EMBL" id="PIK47967.1"/>
    </source>
</evidence>
<sequence length="112" mass="12910">MQQQLLAQQNQVNQRQKLIEKQLTMIERTKHKAIQDQQQQQQLQQRTIQNQAQFTIQQQSQAKDTMGIPAMTTGTDGTLEAIDPRVQHNMNQLLMEIQNQIASQQVLQISSS</sequence>
<protein>
    <submittedName>
        <fullName evidence="1">Uncharacterized protein</fullName>
    </submittedName>
</protein>
<gene>
    <name evidence="1" type="ORF">BSL78_15175</name>
</gene>
<evidence type="ECO:0000313" key="2">
    <source>
        <dbReference type="Proteomes" id="UP000230750"/>
    </source>
</evidence>
<dbReference type="Proteomes" id="UP000230750">
    <property type="component" value="Unassembled WGS sequence"/>
</dbReference>
<comment type="caution">
    <text evidence="1">The sequence shown here is derived from an EMBL/GenBank/DDBJ whole genome shotgun (WGS) entry which is preliminary data.</text>
</comment>
<organism evidence="1 2">
    <name type="scientific">Stichopus japonicus</name>
    <name type="common">Sea cucumber</name>
    <dbReference type="NCBI Taxonomy" id="307972"/>
    <lineage>
        <taxon>Eukaryota</taxon>
        <taxon>Metazoa</taxon>
        <taxon>Echinodermata</taxon>
        <taxon>Eleutherozoa</taxon>
        <taxon>Echinozoa</taxon>
        <taxon>Holothuroidea</taxon>
        <taxon>Aspidochirotacea</taxon>
        <taxon>Aspidochirotida</taxon>
        <taxon>Stichopodidae</taxon>
        <taxon>Apostichopus</taxon>
    </lineage>
</organism>